<comment type="caution">
    <text evidence="1">The sequence shown here is derived from an EMBL/GenBank/DDBJ whole genome shotgun (WGS) entry which is preliminary data.</text>
</comment>
<dbReference type="Proteomes" id="UP001187315">
    <property type="component" value="Unassembled WGS sequence"/>
</dbReference>
<dbReference type="AlphaFoldDB" id="A0AA88P127"/>
<gene>
    <name evidence="1" type="ORF">Q7C36_001467</name>
</gene>
<name>A0AA88P127_TACVA</name>
<reference evidence="1" key="1">
    <citation type="submission" date="2023-08" db="EMBL/GenBank/DDBJ databases">
        <title>Pelteobagrus vachellii genome.</title>
        <authorList>
            <person name="Liu H."/>
        </authorList>
    </citation>
    <scope>NUCLEOTIDE SEQUENCE</scope>
    <source>
        <strain evidence="1">PRFRI_2022a</strain>
        <tissue evidence="1">Muscle</tissue>
    </source>
</reference>
<proteinExistence type="predicted"/>
<keyword evidence="2" id="KW-1185">Reference proteome</keyword>
<evidence type="ECO:0000313" key="2">
    <source>
        <dbReference type="Proteomes" id="UP001187315"/>
    </source>
</evidence>
<sequence>MASLSSRDVEWLVPQCRASACQVQSCALARPLSCTHSVAKKPPHTCRFLSIQEVFGCGPNHRQMGSDLGV</sequence>
<organism evidence="1 2">
    <name type="scientific">Tachysurus vachellii</name>
    <name type="common">Darkbarbel catfish</name>
    <name type="synonym">Pelteobagrus vachellii</name>
    <dbReference type="NCBI Taxonomy" id="175792"/>
    <lineage>
        <taxon>Eukaryota</taxon>
        <taxon>Metazoa</taxon>
        <taxon>Chordata</taxon>
        <taxon>Craniata</taxon>
        <taxon>Vertebrata</taxon>
        <taxon>Euteleostomi</taxon>
        <taxon>Actinopterygii</taxon>
        <taxon>Neopterygii</taxon>
        <taxon>Teleostei</taxon>
        <taxon>Ostariophysi</taxon>
        <taxon>Siluriformes</taxon>
        <taxon>Bagridae</taxon>
        <taxon>Tachysurus</taxon>
    </lineage>
</organism>
<evidence type="ECO:0000313" key="1">
    <source>
        <dbReference type="EMBL" id="KAK2869596.1"/>
    </source>
</evidence>
<dbReference type="EMBL" id="JAVHJS010000001">
    <property type="protein sequence ID" value="KAK2869596.1"/>
    <property type="molecule type" value="Genomic_DNA"/>
</dbReference>
<protein>
    <submittedName>
        <fullName evidence="1">Uncharacterized protein</fullName>
    </submittedName>
</protein>
<accession>A0AA88P127</accession>